<dbReference type="RefSeq" id="WP_264142327.1">
    <property type="nucleotide sequence ID" value="NZ_JAOYEY010000032.1"/>
</dbReference>
<dbReference type="InterPro" id="IPR050490">
    <property type="entry name" value="Bact_solute-bd_prot1"/>
</dbReference>
<evidence type="ECO:0000313" key="2">
    <source>
        <dbReference type="Proteomes" id="UP001526147"/>
    </source>
</evidence>
<dbReference type="Gene3D" id="3.40.190.10">
    <property type="entry name" value="Periplasmic binding protein-like II"/>
    <property type="match status" value="2"/>
</dbReference>
<reference evidence="1 2" key="1">
    <citation type="submission" date="2022-10" db="EMBL/GenBank/DDBJ databases">
        <title>Draft genome assembly of moderately radiation resistant bacterium Metabacillus halosaccharovorans.</title>
        <authorList>
            <person name="Pal S."/>
            <person name="Gopinathan A."/>
        </authorList>
    </citation>
    <scope>NUCLEOTIDE SEQUENCE [LARGE SCALE GENOMIC DNA]</scope>
    <source>
        <strain evidence="1 2">VITHBRA001</strain>
    </source>
</reference>
<dbReference type="PANTHER" id="PTHR43649">
    <property type="entry name" value="ARABINOSE-BINDING PROTEIN-RELATED"/>
    <property type="match status" value="1"/>
</dbReference>
<evidence type="ECO:0000313" key="1">
    <source>
        <dbReference type="EMBL" id="MCV9885565.1"/>
    </source>
</evidence>
<dbReference type="CDD" id="cd13585">
    <property type="entry name" value="PBP2_TMBP_like"/>
    <property type="match status" value="1"/>
</dbReference>
<accession>A0ABT3DET1</accession>
<gene>
    <name evidence="1" type="ORF">OIH86_07855</name>
</gene>
<protein>
    <submittedName>
        <fullName evidence="1">Sugar ABC transporter substrate-binding protein</fullName>
    </submittedName>
</protein>
<comment type="caution">
    <text evidence="1">The sequence shown here is derived from an EMBL/GenBank/DDBJ whole genome shotgun (WGS) entry which is preliminary data.</text>
</comment>
<dbReference type="SUPFAM" id="SSF53850">
    <property type="entry name" value="Periplasmic binding protein-like II"/>
    <property type="match status" value="1"/>
</dbReference>
<sequence length="437" mass="48934">MSFHEKKVSILVIFVLLAGLMSGCSFTVNGANTGVKDGKTQLRVTWWGSQDRHDKTLRAIQLFEKENPDIHVIPEFTGWDGYWQKLATAAAGKNLPDVIQMDYAKLMEYIDRDLIVDMDSYVETGTLDLSDVGKAYIEGGYVNGKLYAVNLGTNSPAIAYNPEMFKKAGIEEFKPGYTWEDFAKISMQLQEKIGEGMYGAGGVANVLPWFNIYLRQHGFEVYNIDGTGLGYEDDKLLIDFLQYWDELLKDGIAAPPKVTSAIQGLEDELIVHEKSPFLWFHSNQIIALQQSAGKDIKLAVFPSTSGGKEGLYLKPSQFFSISKDSKHKEAAAKFVDFITNDIEANELLAAERGVPISKKVREHLRPKMNDAGKEMFDYVEQVESHSSPIYPPEPPGSGEVGILFDRIIERLNYGNISVEEAATQFREEAEEILTKNK</sequence>
<keyword evidence="2" id="KW-1185">Reference proteome</keyword>
<proteinExistence type="predicted"/>
<dbReference type="PANTHER" id="PTHR43649:SF11">
    <property type="entry name" value="ABC TRANSPORTER SUBSTRATE-BINDING PROTEIN YESO-RELATED"/>
    <property type="match status" value="1"/>
</dbReference>
<dbReference type="Proteomes" id="UP001526147">
    <property type="component" value="Unassembled WGS sequence"/>
</dbReference>
<dbReference type="InterPro" id="IPR006059">
    <property type="entry name" value="SBP"/>
</dbReference>
<organism evidence="1 2">
    <name type="scientific">Metabacillus halosaccharovorans</name>
    <dbReference type="NCBI Taxonomy" id="930124"/>
    <lineage>
        <taxon>Bacteria</taxon>
        <taxon>Bacillati</taxon>
        <taxon>Bacillota</taxon>
        <taxon>Bacilli</taxon>
        <taxon>Bacillales</taxon>
        <taxon>Bacillaceae</taxon>
        <taxon>Metabacillus</taxon>
    </lineage>
</organism>
<dbReference type="EMBL" id="JAOYEY010000032">
    <property type="protein sequence ID" value="MCV9885565.1"/>
    <property type="molecule type" value="Genomic_DNA"/>
</dbReference>
<dbReference type="Pfam" id="PF01547">
    <property type="entry name" value="SBP_bac_1"/>
    <property type="match status" value="1"/>
</dbReference>
<name>A0ABT3DET1_9BACI</name>
<dbReference type="PROSITE" id="PS51257">
    <property type="entry name" value="PROKAR_LIPOPROTEIN"/>
    <property type="match status" value="1"/>
</dbReference>